<dbReference type="EC" id="2.3.1.41" evidence="1"/>
<sequence length="185" mass="18543">MTTRVLVTGIGLVTPLGLSTPSTWRAVLSGQTGVKRSQHSADIPVHATAEIARDTLPPVPPLLSPSPAFATFALLAAREALVDAGLLFPDGGDTPECAGYDATRAGVSVGVGMGSLADVVSAAAAVDAGRYRRVSPFLVPRLLVNSAAGVVALRHGLRGPVLSAATACAAGAHAVGDAVHAIQRG</sequence>
<dbReference type="PANTHER" id="PTHR11712:SF336">
    <property type="entry name" value="3-OXOACYL-[ACYL-CARRIER-PROTEIN] SYNTHASE, MITOCHONDRIAL"/>
    <property type="match status" value="1"/>
</dbReference>
<dbReference type="GO" id="GO:0005739">
    <property type="term" value="C:mitochondrion"/>
    <property type="evidence" value="ECO:0007669"/>
    <property type="project" value="TreeGrafter"/>
</dbReference>
<dbReference type="GeneID" id="17326554"/>
<dbReference type="InterPro" id="IPR018201">
    <property type="entry name" value="Ketoacyl_synth_AS"/>
</dbReference>
<name>R7QMD9_CHOCR</name>
<dbReference type="EMBL" id="HG001976">
    <property type="protein sequence ID" value="CDF38933.1"/>
    <property type="molecule type" value="Genomic_DNA"/>
</dbReference>
<dbReference type="Gene3D" id="3.40.47.10">
    <property type="match status" value="1"/>
</dbReference>
<evidence type="ECO:0000256" key="1">
    <source>
        <dbReference type="ARBA" id="ARBA00013191"/>
    </source>
</evidence>
<dbReference type="KEGG" id="ccp:CHC_T00008601001"/>
<evidence type="ECO:0000313" key="5">
    <source>
        <dbReference type="Proteomes" id="UP000012073"/>
    </source>
</evidence>
<evidence type="ECO:0000256" key="2">
    <source>
        <dbReference type="ARBA" id="ARBA00022679"/>
    </source>
</evidence>
<accession>R7QMD9</accession>
<dbReference type="InterPro" id="IPR016039">
    <property type="entry name" value="Thiolase-like"/>
</dbReference>
<gene>
    <name evidence="4" type="ORF">CHC_T00008601001</name>
</gene>
<dbReference type="Proteomes" id="UP000012073">
    <property type="component" value="Unassembled WGS sequence"/>
</dbReference>
<dbReference type="Pfam" id="PF00109">
    <property type="entry name" value="ketoacyl-synt"/>
    <property type="match status" value="1"/>
</dbReference>
<dbReference type="GO" id="GO:0006633">
    <property type="term" value="P:fatty acid biosynthetic process"/>
    <property type="evidence" value="ECO:0007669"/>
    <property type="project" value="InterPro"/>
</dbReference>
<dbReference type="GO" id="GO:0004315">
    <property type="term" value="F:3-oxoacyl-[acyl-carrier-protein] synthase activity"/>
    <property type="evidence" value="ECO:0007669"/>
    <property type="project" value="UniProtKB-EC"/>
</dbReference>
<dbReference type="PROSITE" id="PS00606">
    <property type="entry name" value="KS3_1"/>
    <property type="match status" value="1"/>
</dbReference>
<keyword evidence="2" id="KW-0808">Transferase</keyword>
<dbReference type="OrthoDB" id="5334845at2759"/>
<feature type="non-terminal residue" evidence="4">
    <location>
        <position position="185"/>
    </location>
</feature>
<feature type="domain" description="Beta-ketoacyl synthase-like N-terminal" evidence="3">
    <location>
        <begin position="3"/>
        <end position="185"/>
    </location>
</feature>
<evidence type="ECO:0000259" key="3">
    <source>
        <dbReference type="Pfam" id="PF00109"/>
    </source>
</evidence>
<dbReference type="InterPro" id="IPR014030">
    <property type="entry name" value="Ketoacyl_synth_N"/>
</dbReference>
<protein>
    <recommendedName>
        <fullName evidence="1">beta-ketoacyl-[acyl-carrier-protein] synthase I</fullName>
        <ecNumber evidence="1">2.3.1.41</ecNumber>
    </recommendedName>
</protein>
<proteinExistence type="predicted"/>
<dbReference type="SUPFAM" id="SSF53901">
    <property type="entry name" value="Thiolase-like"/>
    <property type="match status" value="1"/>
</dbReference>
<evidence type="ECO:0000313" key="4">
    <source>
        <dbReference type="EMBL" id="CDF38933.1"/>
    </source>
</evidence>
<dbReference type="Gramene" id="CDF38933">
    <property type="protein sequence ID" value="CDF38933"/>
    <property type="gene ID" value="CHC_T00008601001"/>
</dbReference>
<dbReference type="RefSeq" id="XP_005718838.1">
    <property type="nucleotide sequence ID" value="XM_005718781.1"/>
</dbReference>
<dbReference type="InterPro" id="IPR000794">
    <property type="entry name" value="Beta-ketoacyl_synthase"/>
</dbReference>
<dbReference type="AlphaFoldDB" id="R7QMD9"/>
<dbReference type="STRING" id="2769.R7QMD9"/>
<dbReference type="PANTHER" id="PTHR11712">
    <property type="entry name" value="POLYKETIDE SYNTHASE-RELATED"/>
    <property type="match status" value="1"/>
</dbReference>
<organism evidence="4 5">
    <name type="scientific">Chondrus crispus</name>
    <name type="common">Carrageen Irish moss</name>
    <name type="synonym">Polymorpha crispa</name>
    <dbReference type="NCBI Taxonomy" id="2769"/>
    <lineage>
        <taxon>Eukaryota</taxon>
        <taxon>Rhodophyta</taxon>
        <taxon>Florideophyceae</taxon>
        <taxon>Rhodymeniophycidae</taxon>
        <taxon>Gigartinales</taxon>
        <taxon>Gigartinaceae</taxon>
        <taxon>Chondrus</taxon>
    </lineage>
</organism>
<reference evidence="5" key="1">
    <citation type="journal article" date="2013" name="Proc. Natl. Acad. Sci. U.S.A.">
        <title>Genome structure and metabolic features in the red seaweed Chondrus crispus shed light on evolution of the Archaeplastida.</title>
        <authorList>
            <person name="Collen J."/>
            <person name="Porcel B."/>
            <person name="Carre W."/>
            <person name="Ball S.G."/>
            <person name="Chaparro C."/>
            <person name="Tonon T."/>
            <person name="Barbeyron T."/>
            <person name="Michel G."/>
            <person name="Noel B."/>
            <person name="Valentin K."/>
            <person name="Elias M."/>
            <person name="Artiguenave F."/>
            <person name="Arun A."/>
            <person name="Aury J.M."/>
            <person name="Barbosa-Neto J.F."/>
            <person name="Bothwell J.H."/>
            <person name="Bouget F.Y."/>
            <person name="Brillet L."/>
            <person name="Cabello-Hurtado F."/>
            <person name="Capella-Gutierrez S."/>
            <person name="Charrier B."/>
            <person name="Cladiere L."/>
            <person name="Cock J.M."/>
            <person name="Coelho S.M."/>
            <person name="Colleoni C."/>
            <person name="Czjzek M."/>
            <person name="Da Silva C."/>
            <person name="Delage L."/>
            <person name="Denoeud F."/>
            <person name="Deschamps P."/>
            <person name="Dittami S.M."/>
            <person name="Gabaldon T."/>
            <person name="Gachon C.M."/>
            <person name="Groisillier A."/>
            <person name="Herve C."/>
            <person name="Jabbari K."/>
            <person name="Katinka M."/>
            <person name="Kloareg B."/>
            <person name="Kowalczyk N."/>
            <person name="Labadie K."/>
            <person name="Leblanc C."/>
            <person name="Lopez P.J."/>
            <person name="McLachlan D.H."/>
            <person name="Meslet-Cladiere L."/>
            <person name="Moustafa A."/>
            <person name="Nehr Z."/>
            <person name="Nyvall Collen P."/>
            <person name="Panaud O."/>
            <person name="Partensky F."/>
            <person name="Poulain J."/>
            <person name="Rensing S.A."/>
            <person name="Rousvoal S."/>
            <person name="Samson G."/>
            <person name="Symeonidi A."/>
            <person name="Weissenbach J."/>
            <person name="Zambounis A."/>
            <person name="Wincker P."/>
            <person name="Boyen C."/>
        </authorList>
    </citation>
    <scope>NUCLEOTIDE SEQUENCE [LARGE SCALE GENOMIC DNA]</scope>
    <source>
        <strain evidence="5">cv. Stackhouse</strain>
    </source>
</reference>
<keyword evidence="5" id="KW-1185">Reference proteome</keyword>